<accession>A0A069AQ75</accession>
<dbReference type="AlphaFoldDB" id="A0A069AQ75"/>
<proteinExistence type="predicted"/>
<reference evidence="1" key="1">
    <citation type="submission" date="2014-07" db="EMBL/GenBank/DDBJ databases">
        <authorList>
            <person name="Monot Marc"/>
        </authorList>
    </citation>
    <scope>NUCLEOTIDE SEQUENCE</scope>
</reference>
<dbReference type="EMBL" id="LK932540">
    <property type="protein sequence ID" value="CDS90407.1"/>
    <property type="molecule type" value="Genomic_DNA"/>
</dbReference>
<organism evidence="1">
    <name type="scientific">Clostridioides difficile</name>
    <name type="common">Peptoclostridium difficile</name>
    <dbReference type="NCBI Taxonomy" id="1496"/>
    <lineage>
        <taxon>Bacteria</taxon>
        <taxon>Bacillati</taxon>
        <taxon>Bacillota</taxon>
        <taxon>Clostridia</taxon>
        <taxon>Peptostreptococcales</taxon>
        <taxon>Peptostreptococcaceae</taxon>
        <taxon>Clostridioides</taxon>
    </lineage>
</organism>
<protein>
    <submittedName>
        <fullName evidence="1">Uncharacterized protein</fullName>
    </submittedName>
</protein>
<sequence>MYIENIEELKELIELFGVVEAKSENVVAFEEVESLDSFTEENAKKALDILNKHKQENKKRYRDFFELKEWINGDEERKQIFADIAICERCNKIVANSAMLTSFPILAKYDENRSVFEQLETVAICPDCLMFITRVYESLFDFEG</sequence>
<gene>
    <name evidence="1" type="ORF">BN1096_840016</name>
</gene>
<evidence type="ECO:0000313" key="1">
    <source>
        <dbReference type="EMBL" id="CDS90407.1"/>
    </source>
</evidence>
<name>A0A069AQ75_CLODI</name>
<dbReference type="RefSeq" id="WP_021435037.1">
    <property type="nucleotide sequence ID" value="NZ_CAADAL010000019.1"/>
</dbReference>